<protein>
    <submittedName>
        <fullName evidence="1">Uncharacterized protein</fullName>
    </submittedName>
</protein>
<dbReference type="Proteomes" id="UP000828390">
    <property type="component" value="Unassembled WGS sequence"/>
</dbReference>
<dbReference type="EMBL" id="JAIWYP010000015">
    <property type="protein sequence ID" value="KAH3704724.1"/>
    <property type="molecule type" value="Genomic_DNA"/>
</dbReference>
<reference evidence="1" key="2">
    <citation type="submission" date="2020-11" db="EMBL/GenBank/DDBJ databases">
        <authorList>
            <person name="McCartney M.A."/>
            <person name="Auch B."/>
            <person name="Kono T."/>
            <person name="Mallez S."/>
            <person name="Becker A."/>
            <person name="Gohl D.M."/>
            <person name="Silverstein K.A.T."/>
            <person name="Koren S."/>
            <person name="Bechman K.B."/>
            <person name="Herman A."/>
            <person name="Abrahante J.E."/>
            <person name="Garbe J."/>
        </authorList>
    </citation>
    <scope>NUCLEOTIDE SEQUENCE</scope>
    <source>
        <strain evidence="1">Duluth1</strain>
        <tissue evidence="1">Whole animal</tissue>
    </source>
</reference>
<accession>A0A9D3YTS9</accession>
<name>A0A9D3YTS9_DREPO</name>
<keyword evidence="2" id="KW-1185">Reference proteome</keyword>
<dbReference type="AlphaFoldDB" id="A0A9D3YTS9"/>
<proteinExistence type="predicted"/>
<gene>
    <name evidence="1" type="ORF">DPMN_079786</name>
</gene>
<reference evidence="1" key="1">
    <citation type="journal article" date="2019" name="bioRxiv">
        <title>The Genome of the Zebra Mussel, Dreissena polymorpha: A Resource for Invasive Species Research.</title>
        <authorList>
            <person name="McCartney M.A."/>
            <person name="Auch B."/>
            <person name="Kono T."/>
            <person name="Mallez S."/>
            <person name="Zhang Y."/>
            <person name="Obille A."/>
            <person name="Becker A."/>
            <person name="Abrahante J.E."/>
            <person name="Garbe J."/>
            <person name="Badalamenti J.P."/>
            <person name="Herman A."/>
            <person name="Mangelson H."/>
            <person name="Liachko I."/>
            <person name="Sullivan S."/>
            <person name="Sone E.D."/>
            <person name="Koren S."/>
            <person name="Silverstein K.A.T."/>
            <person name="Beckman K.B."/>
            <person name="Gohl D.M."/>
        </authorList>
    </citation>
    <scope>NUCLEOTIDE SEQUENCE</scope>
    <source>
        <strain evidence="1">Duluth1</strain>
        <tissue evidence="1">Whole animal</tissue>
    </source>
</reference>
<evidence type="ECO:0000313" key="2">
    <source>
        <dbReference type="Proteomes" id="UP000828390"/>
    </source>
</evidence>
<sequence length="68" mass="7493">MFAGTSIFGFSCRSSCVGPNPLMTILYESLCGRTFPLNSLRLDDSRGNGVGLPVDKTQYLRQCRLDTD</sequence>
<evidence type="ECO:0000313" key="1">
    <source>
        <dbReference type="EMBL" id="KAH3704724.1"/>
    </source>
</evidence>
<organism evidence="1 2">
    <name type="scientific">Dreissena polymorpha</name>
    <name type="common">Zebra mussel</name>
    <name type="synonym">Mytilus polymorpha</name>
    <dbReference type="NCBI Taxonomy" id="45954"/>
    <lineage>
        <taxon>Eukaryota</taxon>
        <taxon>Metazoa</taxon>
        <taxon>Spiralia</taxon>
        <taxon>Lophotrochozoa</taxon>
        <taxon>Mollusca</taxon>
        <taxon>Bivalvia</taxon>
        <taxon>Autobranchia</taxon>
        <taxon>Heteroconchia</taxon>
        <taxon>Euheterodonta</taxon>
        <taxon>Imparidentia</taxon>
        <taxon>Neoheterodontei</taxon>
        <taxon>Myida</taxon>
        <taxon>Dreissenoidea</taxon>
        <taxon>Dreissenidae</taxon>
        <taxon>Dreissena</taxon>
    </lineage>
</organism>
<comment type="caution">
    <text evidence="1">The sequence shown here is derived from an EMBL/GenBank/DDBJ whole genome shotgun (WGS) entry which is preliminary data.</text>
</comment>